<dbReference type="EMBL" id="FOKG01000032">
    <property type="protein sequence ID" value="SFB62917.1"/>
    <property type="molecule type" value="Genomic_DNA"/>
</dbReference>
<feature type="domain" description="AB hydrolase-1" evidence="2">
    <location>
        <begin position="33"/>
        <end position="275"/>
    </location>
</feature>
<organism evidence="3 4">
    <name type="scientific">Amycolatopsis marina</name>
    <dbReference type="NCBI Taxonomy" id="490629"/>
    <lineage>
        <taxon>Bacteria</taxon>
        <taxon>Bacillati</taxon>
        <taxon>Actinomycetota</taxon>
        <taxon>Actinomycetes</taxon>
        <taxon>Pseudonocardiales</taxon>
        <taxon>Pseudonocardiaceae</taxon>
        <taxon>Amycolatopsis</taxon>
    </lineage>
</organism>
<dbReference type="Proteomes" id="UP000243799">
    <property type="component" value="Unassembled WGS sequence"/>
</dbReference>
<reference evidence="4" key="1">
    <citation type="submission" date="2016-10" db="EMBL/GenBank/DDBJ databases">
        <authorList>
            <person name="Varghese N."/>
            <person name="Submissions S."/>
        </authorList>
    </citation>
    <scope>NUCLEOTIDE SEQUENCE [LARGE SCALE GENOMIC DNA]</scope>
    <source>
        <strain evidence="4">CGMCC 4.3568</strain>
    </source>
</reference>
<dbReference type="PANTHER" id="PTHR43798:SF31">
    <property type="entry name" value="AB HYDROLASE SUPERFAMILY PROTEIN YCLE"/>
    <property type="match status" value="1"/>
</dbReference>
<dbReference type="RefSeq" id="WP_091679255.1">
    <property type="nucleotide sequence ID" value="NZ_FOKG01000032.1"/>
</dbReference>
<dbReference type="InterPro" id="IPR000073">
    <property type="entry name" value="AB_hydrolase_1"/>
</dbReference>
<dbReference type="SUPFAM" id="SSF53474">
    <property type="entry name" value="alpha/beta-Hydrolases"/>
    <property type="match status" value="1"/>
</dbReference>
<sequence>MTINKRNVTLHGHTMNFWEYRPAVRSAESDGDVLVFVHGIAGSARTWLPLLHELDRRGVARRVIVPDLLGHGESATPRGDYSLGAFASAIRDLLVLLGLRHATVAGHSLGGGVAMQFAYQYPEMCGRLVLISSGGLGKEVSGVLRATAIPGTKAVLALLVNRATLATGHAAAAALGRALGGRLDTESRELVAHLASLADPGRRTAFLSTVRGLLDLRGQRVSAHDRLYLSAAVPTLIVWGARDWMIPARHGREAAGLMPGSRIEVLPMARHFPHAAEPAHVATILNAFLNETEPARLNLEELAAVLLAGGQATVQHSG</sequence>
<evidence type="ECO:0000256" key="1">
    <source>
        <dbReference type="ARBA" id="ARBA00022801"/>
    </source>
</evidence>
<keyword evidence="4" id="KW-1185">Reference proteome</keyword>
<dbReference type="STRING" id="490629.SAMN05216266_13213"/>
<gene>
    <name evidence="3" type="ORF">SAMN05216266_13213</name>
</gene>
<dbReference type="AlphaFoldDB" id="A0A1I1CKA9"/>
<evidence type="ECO:0000259" key="2">
    <source>
        <dbReference type="Pfam" id="PF00561"/>
    </source>
</evidence>
<keyword evidence="1" id="KW-0378">Hydrolase</keyword>
<dbReference type="GO" id="GO:0016020">
    <property type="term" value="C:membrane"/>
    <property type="evidence" value="ECO:0007669"/>
    <property type="project" value="TreeGrafter"/>
</dbReference>
<dbReference type="OrthoDB" id="3371334at2"/>
<dbReference type="GO" id="GO:0016787">
    <property type="term" value="F:hydrolase activity"/>
    <property type="evidence" value="ECO:0007669"/>
    <property type="project" value="UniProtKB-KW"/>
</dbReference>
<evidence type="ECO:0000313" key="3">
    <source>
        <dbReference type="EMBL" id="SFB62917.1"/>
    </source>
</evidence>
<name>A0A1I1CKA9_9PSEU</name>
<protein>
    <submittedName>
        <fullName evidence="3">Pimeloyl-ACP methyl ester carboxylesterase</fullName>
    </submittedName>
</protein>
<evidence type="ECO:0000313" key="4">
    <source>
        <dbReference type="Proteomes" id="UP000243799"/>
    </source>
</evidence>
<dbReference type="PANTHER" id="PTHR43798">
    <property type="entry name" value="MONOACYLGLYCEROL LIPASE"/>
    <property type="match status" value="1"/>
</dbReference>
<proteinExistence type="predicted"/>
<dbReference type="Gene3D" id="3.40.50.1820">
    <property type="entry name" value="alpha/beta hydrolase"/>
    <property type="match status" value="1"/>
</dbReference>
<dbReference type="Pfam" id="PF00561">
    <property type="entry name" value="Abhydrolase_1"/>
    <property type="match status" value="1"/>
</dbReference>
<dbReference type="InterPro" id="IPR029058">
    <property type="entry name" value="AB_hydrolase_fold"/>
</dbReference>
<dbReference type="InterPro" id="IPR050266">
    <property type="entry name" value="AB_hydrolase_sf"/>
</dbReference>
<accession>A0A1I1CKA9</accession>
<dbReference type="PRINTS" id="PR00111">
    <property type="entry name" value="ABHYDROLASE"/>
</dbReference>